<evidence type="ECO:0000313" key="4">
    <source>
        <dbReference type="EMBL" id="SLM15382.1"/>
    </source>
</evidence>
<name>A0A3P3XLD7_9SPIR</name>
<gene>
    <name evidence="4" type="ORF">SPIROBIBN47_410066</name>
</gene>
<proteinExistence type="inferred from homology"/>
<dbReference type="PANTHER" id="PTHR30061">
    <property type="entry name" value="MALTOSE-BINDING PERIPLASMIC PROTEIN"/>
    <property type="match status" value="1"/>
</dbReference>
<dbReference type="Pfam" id="PF13416">
    <property type="entry name" value="SBP_bac_8"/>
    <property type="match status" value="1"/>
</dbReference>
<dbReference type="AlphaFoldDB" id="A0A3P3XLD7"/>
<dbReference type="InterPro" id="IPR006059">
    <property type="entry name" value="SBP"/>
</dbReference>
<evidence type="ECO:0000256" key="1">
    <source>
        <dbReference type="ARBA" id="ARBA00008520"/>
    </source>
</evidence>
<sequence length="413" mass="45555">MKKNRLVLALGLILIALMTVGAQKPIEISFWSLFTGGDGEFFDAMVKAFNESQNEIVMKTDTVKFTNYYTKLTAALSAKNAPDVVVMHQDRLVNYVPNGVLMQLDEYVQKANIDLSTFSPAPLNSCKFNGKLYAIPLDVHPLVMYYNKDLMAKAGVTKVPETLAELISAAKAIQDKTGAIGIAADNTTATYKAYTLTRLFMSLLMEQNVTILDASNKRANFNNAAGVKAYQALSDMVNKDKLTPKQLDYDSSVSSFKLGKAGFHFNGVWMVGGFESQSGLNFGVVQFPALLGKNAGWTGSHTLAVPVQKTTDPDRIMAVMKFIDWMTQHGEMWAKAGHIPTRTTVYSKPEFKNLPHRAEYADAVKNTFAPPATHKWPELYDAISDSLEESIALNKDAKAALDQLEKKVNDILK</sequence>
<dbReference type="Gene3D" id="3.40.190.10">
    <property type="entry name" value="Periplasmic binding protein-like II"/>
    <property type="match status" value="1"/>
</dbReference>
<comment type="similarity">
    <text evidence="1">Belongs to the bacterial solute-binding protein 1 family.</text>
</comment>
<dbReference type="SUPFAM" id="SSF53850">
    <property type="entry name" value="Periplasmic binding protein-like II"/>
    <property type="match status" value="1"/>
</dbReference>
<evidence type="ECO:0000256" key="3">
    <source>
        <dbReference type="ARBA" id="ARBA00022729"/>
    </source>
</evidence>
<dbReference type="PANTHER" id="PTHR30061:SF50">
    <property type="entry name" value="MALTOSE_MALTODEXTRIN-BINDING PERIPLASMIC PROTEIN"/>
    <property type="match status" value="1"/>
</dbReference>
<dbReference type="GO" id="GO:1901982">
    <property type="term" value="F:maltose binding"/>
    <property type="evidence" value="ECO:0007669"/>
    <property type="project" value="TreeGrafter"/>
</dbReference>
<dbReference type="CDD" id="cd14748">
    <property type="entry name" value="PBP2_UgpB"/>
    <property type="match status" value="1"/>
</dbReference>
<accession>A0A3P3XLD7</accession>
<dbReference type="GO" id="GO:0042956">
    <property type="term" value="P:maltodextrin transmembrane transport"/>
    <property type="evidence" value="ECO:0007669"/>
    <property type="project" value="TreeGrafter"/>
</dbReference>
<organism evidence="4">
    <name type="scientific">uncultured spirochete</name>
    <dbReference type="NCBI Taxonomy" id="156406"/>
    <lineage>
        <taxon>Bacteria</taxon>
        <taxon>Pseudomonadati</taxon>
        <taxon>Spirochaetota</taxon>
        <taxon>Spirochaetia</taxon>
        <taxon>Spirochaetales</taxon>
        <taxon>environmental samples</taxon>
    </lineage>
</organism>
<keyword evidence="2" id="KW-0813">Transport</keyword>
<keyword evidence="3" id="KW-0732">Signal</keyword>
<dbReference type="GO" id="GO:0055052">
    <property type="term" value="C:ATP-binding cassette (ABC) transporter complex, substrate-binding subunit-containing"/>
    <property type="evidence" value="ECO:0007669"/>
    <property type="project" value="TreeGrafter"/>
</dbReference>
<dbReference type="GO" id="GO:0015768">
    <property type="term" value="P:maltose transport"/>
    <property type="evidence" value="ECO:0007669"/>
    <property type="project" value="TreeGrafter"/>
</dbReference>
<protein>
    <submittedName>
        <fullName evidence="4">Extracellular solute-binding protein family 1</fullName>
    </submittedName>
</protein>
<dbReference type="EMBL" id="FWDM01000036">
    <property type="protein sequence ID" value="SLM15382.1"/>
    <property type="molecule type" value="Genomic_DNA"/>
</dbReference>
<reference evidence="4" key="1">
    <citation type="submission" date="2017-02" db="EMBL/GenBank/DDBJ databases">
        <authorList>
            <person name="Regsiter A."/>
            <person name="William W."/>
        </authorList>
    </citation>
    <scope>NUCLEOTIDE SEQUENCE</scope>
    <source>
        <strain evidence="4">Bib</strain>
    </source>
</reference>
<evidence type="ECO:0000256" key="2">
    <source>
        <dbReference type="ARBA" id="ARBA00022448"/>
    </source>
</evidence>